<feature type="compositionally biased region" description="Basic residues" evidence="2">
    <location>
        <begin position="738"/>
        <end position="747"/>
    </location>
</feature>
<dbReference type="InterPro" id="IPR036397">
    <property type="entry name" value="RNaseH_sf"/>
</dbReference>
<dbReference type="GO" id="GO:0015074">
    <property type="term" value="P:DNA integration"/>
    <property type="evidence" value="ECO:0007669"/>
    <property type="project" value="InterPro"/>
</dbReference>
<dbReference type="Gene3D" id="4.10.60.10">
    <property type="entry name" value="Zinc finger, CCHC-type"/>
    <property type="match status" value="1"/>
</dbReference>
<proteinExistence type="predicted"/>
<dbReference type="SUPFAM" id="SSF57756">
    <property type="entry name" value="Retrovirus zinc finger-like domains"/>
    <property type="match status" value="1"/>
</dbReference>
<feature type="coiled-coil region" evidence="1">
    <location>
        <begin position="603"/>
        <end position="686"/>
    </location>
</feature>
<feature type="region of interest" description="Disordered" evidence="2">
    <location>
        <begin position="725"/>
        <end position="749"/>
    </location>
</feature>
<keyword evidence="4" id="KW-0548">Nucleotidyltransferase</keyword>
<sequence>MGKIIMDLVTKFPRSSSGYDTNWVVVDRLTKSAHFLPIREDYKMEKLARIYINEIVARHGVPVSIISDRDGRFTSHLWHALQEVLGTKLHMSTAYHPENDGQSERTIQTLEDMLPFCVMDFGGSWDTHLPLVEFSYNNSYHTSIKCAPFEALYGRKCRSPVIWTEVGESQLIGPEIVQETIEKIIRIKERLKTARSRQKSYADKRRKPLKFKVGDRVLLKVSRWKGVIRFGKKGKMAPRYVGPFKIVECVGPVAYRLKLPQELSCVHDTFHVSNLKKCLAEPDVQVPLDEIEIDENLHFVEEPIEIVERDVKKLKRRRIPLVKVRWNSRQGAEYTWELKMSRGVLTVGSTMRILLFYRGEYSQWSERFMNYLKEQMDEEAMINSIKNGDVNDAMKSKKKAIMITSDPLALVAKQTKKFYSKPTNNNLRTSSATSSANKKQEYVKYDDKKEEKKVDEKKRDMSKVKCYNFKKEGHFAKDCKKAKVKDYEYYKTKMLLANKDKDEQVLLAEDYAWMKSSSDSDQEINANIVFMAQIEKVLSDSKASSSSSDDKIVEVSYYTFESESEYEYETSDYYDNSTTYDHNESGVTHNDSEDVAKLINQMIKEFDKNIAKNQKCLEKANQQSKDFKNQTKFLQEKCDVLQNQTNTFEVKNNELNEQIKVLIEKNDDLLAQTKALQEQLNITDQEILFDKMSRQLVEVDENVRMLKNIVLEKDLKISELEECVRVGESSPNPTSSNPKRRNRRRSKQPFILEESPVDTMADQHNMADFLRTPTEGYAKAILVPQILAEQFELKHNSLNFAAGGNLLERRTQDVLTITENKSKVRNSRNKAIVSQIKLSDGNASSSSEIAKLTHAVNQQTSAVTTAMTVILKQFQATPPPASVKSVEEICVTCDVAHPYYQCLAIDGNTFPEFRDNIQGFISAAAVNYNQGNSGYHPPGVANQIRPSGFTQPNVQNNQNRYSQPQGYNRGNNFNQDSSYQASIQQNQVVPLSELKAITIRSCLVLDGPSVPMPPPFINLEEDERVKEILTDQDLAEYTIKVPPPLVQKAKPPSQRNYVVYQRDPFHPNIPYPSRMYKKNKQDKDEIQIHKFWQMFKQLHINITLIDALILISKYQKMLNDLLSNKEKLLELKNTPLNENCSATARALIDVHREEMILRDESKLLIDELDPLGSSDFHPSPEYDSFLFEDFFKIDTLPSTNNKDKVFNPCILFHENVSKVIVQVTPDKNVKKISISHASLILEDFDPPLYELFSTKKFPSLKLYSRFHPKMRKQFSNPRFSLQKEFILLLSWNYLIGALKFSKSLEFLKARCRFFLALIERTSVSWMFCVSISIPHEQLNSGVGSS</sequence>
<name>A0A6L2MM93_TANCI</name>
<dbReference type="PANTHER" id="PTHR45835">
    <property type="entry name" value="YALI0A06105P"/>
    <property type="match status" value="1"/>
</dbReference>
<dbReference type="PANTHER" id="PTHR45835:SF99">
    <property type="entry name" value="CHROMO DOMAIN-CONTAINING PROTEIN-RELATED"/>
    <property type="match status" value="1"/>
</dbReference>
<dbReference type="InterPro" id="IPR001584">
    <property type="entry name" value="Integrase_cat-core"/>
</dbReference>
<keyword evidence="4" id="KW-0808">Transferase</keyword>
<feature type="domain" description="Integrase catalytic" evidence="3">
    <location>
        <begin position="1"/>
        <end position="156"/>
    </location>
</feature>
<evidence type="ECO:0000256" key="1">
    <source>
        <dbReference type="SAM" id="Coils"/>
    </source>
</evidence>
<keyword evidence="4" id="KW-0695">RNA-directed DNA polymerase</keyword>
<protein>
    <submittedName>
        <fullName evidence="4">Putative reverse transcriptase domain-containing protein</fullName>
    </submittedName>
</protein>
<evidence type="ECO:0000256" key="2">
    <source>
        <dbReference type="SAM" id="MobiDB-lite"/>
    </source>
</evidence>
<organism evidence="4">
    <name type="scientific">Tanacetum cinerariifolium</name>
    <name type="common">Dalmatian daisy</name>
    <name type="synonym">Chrysanthemum cinerariifolium</name>
    <dbReference type="NCBI Taxonomy" id="118510"/>
    <lineage>
        <taxon>Eukaryota</taxon>
        <taxon>Viridiplantae</taxon>
        <taxon>Streptophyta</taxon>
        <taxon>Embryophyta</taxon>
        <taxon>Tracheophyta</taxon>
        <taxon>Spermatophyta</taxon>
        <taxon>Magnoliopsida</taxon>
        <taxon>eudicotyledons</taxon>
        <taxon>Gunneridae</taxon>
        <taxon>Pentapetalae</taxon>
        <taxon>asterids</taxon>
        <taxon>campanulids</taxon>
        <taxon>Asterales</taxon>
        <taxon>Asteraceae</taxon>
        <taxon>Asteroideae</taxon>
        <taxon>Anthemideae</taxon>
        <taxon>Anthemidinae</taxon>
        <taxon>Tanacetum</taxon>
    </lineage>
</organism>
<dbReference type="Pfam" id="PF24626">
    <property type="entry name" value="SH3_Tf2-1"/>
    <property type="match status" value="1"/>
</dbReference>
<dbReference type="GO" id="GO:0008270">
    <property type="term" value="F:zinc ion binding"/>
    <property type="evidence" value="ECO:0007669"/>
    <property type="project" value="InterPro"/>
</dbReference>
<keyword evidence="1" id="KW-0175">Coiled coil</keyword>
<dbReference type="SUPFAM" id="SSF53098">
    <property type="entry name" value="Ribonuclease H-like"/>
    <property type="match status" value="1"/>
</dbReference>
<dbReference type="GO" id="GO:0003964">
    <property type="term" value="F:RNA-directed DNA polymerase activity"/>
    <property type="evidence" value="ECO:0007669"/>
    <property type="project" value="UniProtKB-KW"/>
</dbReference>
<dbReference type="EMBL" id="BKCJ010007013">
    <property type="protein sequence ID" value="GEU75088.1"/>
    <property type="molecule type" value="Genomic_DNA"/>
</dbReference>
<dbReference type="InterPro" id="IPR036875">
    <property type="entry name" value="Znf_CCHC_sf"/>
</dbReference>
<dbReference type="InterPro" id="IPR012337">
    <property type="entry name" value="RNaseH-like_sf"/>
</dbReference>
<reference evidence="4" key="1">
    <citation type="journal article" date="2019" name="Sci. Rep.">
        <title>Draft genome of Tanacetum cinerariifolium, the natural source of mosquito coil.</title>
        <authorList>
            <person name="Yamashiro T."/>
            <person name="Shiraishi A."/>
            <person name="Satake H."/>
            <person name="Nakayama K."/>
        </authorList>
    </citation>
    <scope>NUCLEOTIDE SEQUENCE</scope>
</reference>
<gene>
    <name evidence="4" type="ORF">Tci_047066</name>
</gene>
<dbReference type="InterPro" id="IPR056924">
    <property type="entry name" value="SH3_Tf2-1"/>
</dbReference>
<dbReference type="PROSITE" id="PS50994">
    <property type="entry name" value="INTEGRASE"/>
    <property type="match status" value="1"/>
</dbReference>
<evidence type="ECO:0000313" key="4">
    <source>
        <dbReference type="EMBL" id="GEU75088.1"/>
    </source>
</evidence>
<evidence type="ECO:0000259" key="3">
    <source>
        <dbReference type="PROSITE" id="PS50994"/>
    </source>
</evidence>
<accession>A0A6L2MM93</accession>
<dbReference type="GO" id="GO:0003676">
    <property type="term" value="F:nucleic acid binding"/>
    <property type="evidence" value="ECO:0007669"/>
    <property type="project" value="InterPro"/>
</dbReference>
<dbReference type="Gene3D" id="3.30.420.10">
    <property type="entry name" value="Ribonuclease H-like superfamily/Ribonuclease H"/>
    <property type="match status" value="1"/>
</dbReference>
<comment type="caution">
    <text evidence="4">The sequence shown here is derived from an EMBL/GenBank/DDBJ whole genome shotgun (WGS) entry which is preliminary data.</text>
</comment>